<name>L8JNS4_9BACT</name>
<protein>
    <submittedName>
        <fullName evidence="1">Uncharacterized protein</fullName>
    </submittedName>
</protein>
<dbReference type="Proteomes" id="UP000011135">
    <property type="component" value="Unassembled WGS sequence"/>
</dbReference>
<keyword evidence="2" id="KW-1185">Reference proteome</keyword>
<proteinExistence type="predicted"/>
<dbReference type="STRING" id="1237149.C900_05512"/>
<accession>L8JNS4</accession>
<organism evidence="1 2">
    <name type="scientific">Fulvivirga imtechensis AK7</name>
    <dbReference type="NCBI Taxonomy" id="1237149"/>
    <lineage>
        <taxon>Bacteria</taxon>
        <taxon>Pseudomonadati</taxon>
        <taxon>Bacteroidota</taxon>
        <taxon>Cytophagia</taxon>
        <taxon>Cytophagales</taxon>
        <taxon>Fulvivirgaceae</taxon>
        <taxon>Fulvivirga</taxon>
    </lineage>
</organism>
<dbReference type="AlphaFoldDB" id="L8JNS4"/>
<evidence type="ECO:0000313" key="2">
    <source>
        <dbReference type="Proteomes" id="UP000011135"/>
    </source>
</evidence>
<reference evidence="1 2" key="1">
    <citation type="submission" date="2012-12" db="EMBL/GenBank/DDBJ databases">
        <title>Genome assembly of Fulvivirga imtechensis AK7.</title>
        <authorList>
            <person name="Nupur N."/>
            <person name="Khatri I."/>
            <person name="Kumar R."/>
            <person name="Subramanian S."/>
            <person name="Pinnaka A."/>
        </authorList>
    </citation>
    <scope>NUCLEOTIDE SEQUENCE [LARGE SCALE GENOMIC DNA]</scope>
    <source>
        <strain evidence="1 2">AK7</strain>
    </source>
</reference>
<evidence type="ECO:0000313" key="1">
    <source>
        <dbReference type="EMBL" id="ELR69027.1"/>
    </source>
</evidence>
<sequence>MGHFSTTLFFGNAKIGINSRFFDWYDILIGDSKPNHRQNETAGITYQSSRIHHAYRVVYYEFPHQLRKNKH</sequence>
<gene>
    <name evidence="1" type="ORF">C900_05512</name>
</gene>
<dbReference type="EMBL" id="AMZN01000085">
    <property type="protein sequence ID" value="ELR69027.1"/>
    <property type="molecule type" value="Genomic_DNA"/>
</dbReference>
<comment type="caution">
    <text evidence="1">The sequence shown here is derived from an EMBL/GenBank/DDBJ whole genome shotgun (WGS) entry which is preliminary data.</text>
</comment>